<dbReference type="AlphaFoldDB" id="A0A060BS44"/>
<dbReference type="PANTHER" id="PTHR35803">
    <property type="entry name" value="GLUCAN 1,4-ALPHA-GLUCOSIDASE SUSB-RELATED"/>
    <property type="match status" value="1"/>
</dbReference>
<proteinExistence type="predicted"/>
<organism evidence="1">
    <name type="scientific">uncultured Candidatus Solibacter sp</name>
    <dbReference type="NCBI Taxonomy" id="708629"/>
    <lineage>
        <taxon>Bacteria</taxon>
        <taxon>Pseudomonadati</taxon>
        <taxon>Acidobacteriota</taxon>
        <taxon>Terriglobia</taxon>
        <taxon>Bryobacterales</taxon>
        <taxon>Solibacteraceae</taxon>
        <taxon>Candidatus Solibacter</taxon>
        <taxon>environmental samples</taxon>
    </lineage>
</organism>
<feature type="non-terminal residue" evidence="1">
    <location>
        <position position="1"/>
    </location>
</feature>
<accession>A0A060BS44</accession>
<evidence type="ECO:0000313" key="1">
    <source>
        <dbReference type="EMBL" id="AIA85477.1"/>
    </source>
</evidence>
<name>A0A060BS44_9BACT</name>
<feature type="non-terminal residue" evidence="1">
    <location>
        <position position="99"/>
    </location>
</feature>
<reference evidence="1" key="1">
    <citation type="journal article" date="2013" name="Environ. Microbiol.">
        <title>Seasonally variable intestinal metagenomes of the red palm weevil (Rhynchophorus ferrugineus).</title>
        <authorList>
            <person name="Jia S."/>
            <person name="Zhang X."/>
            <person name="Zhang G."/>
            <person name="Yin A."/>
            <person name="Zhang S."/>
            <person name="Li F."/>
            <person name="Wang L."/>
            <person name="Zhao D."/>
            <person name="Yun Q."/>
            <person name="Tala"/>
            <person name="Wang J."/>
            <person name="Sun G."/>
            <person name="Baabdullah M."/>
            <person name="Yu X."/>
            <person name="Hu S."/>
            <person name="Al-Mssallem I.S."/>
            <person name="Yu J."/>
        </authorList>
    </citation>
    <scope>NUCLEOTIDE SEQUENCE</scope>
</reference>
<dbReference type="InterPro" id="IPR013785">
    <property type="entry name" value="Aldolase_TIM"/>
</dbReference>
<dbReference type="InterPro" id="IPR052720">
    <property type="entry name" value="Glycosyl_hydrolase_97"/>
</dbReference>
<sequence>SFPHATVTLFAPFGRLFAGPADYTPLGLQGRLQGEQTKAFEIATVMNLAGPLITIAERPDRVAKSPFAPIIRDIPNFWDETKVLEGSEAGELCALARRS</sequence>
<dbReference type="EMBL" id="KF118217">
    <property type="protein sequence ID" value="AIA85477.1"/>
    <property type="molecule type" value="Genomic_DNA"/>
</dbReference>
<protein>
    <submittedName>
        <fullName evidence="1">Glyco_hydro_97</fullName>
    </submittedName>
</protein>
<dbReference type="Gene3D" id="3.20.20.70">
    <property type="entry name" value="Aldolase class I"/>
    <property type="match status" value="1"/>
</dbReference>